<organism evidence="2 3">
    <name type="scientific">Tanacetum coccineum</name>
    <dbReference type="NCBI Taxonomy" id="301880"/>
    <lineage>
        <taxon>Eukaryota</taxon>
        <taxon>Viridiplantae</taxon>
        <taxon>Streptophyta</taxon>
        <taxon>Embryophyta</taxon>
        <taxon>Tracheophyta</taxon>
        <taxon>Spermatophyta</taxon>
        <taxon>Magnoliopsida</taxon>
        <taxon>eudicotyledons</taxon>
        <taxon>Gunneridae</taxon>
        <taxon>Pentapetalae</taxon>
        <taxon>asterids</taxon>
        <taxon>campanulids</taxon>
        <taxon>Asterales</taxon>
        <taxon>Asteraceae</taxon>
        <taxon>Asteroideae</taxon>
        <taxon>Anthemideae</taxon>
        <taxon>Anthemidinae</taxon>
        <taxon>Tanacetum</taxon>
    </lineage>
</organism>
<dbReference type="EMBL" id="BQNB010016903">
    <property type="protein sequence ID" value="GJT57099.1"/>
    <property type="molecule type" value="Genomic_DNA"/>
</dbReference>
<comment type="caution">
    <text evidence="2">The sequence shown here is derived from an EMBL/GenBank/DDBJ whole genome shotgun (WGS) entry which is preliminary data.</text>
</comment>
<keyword evidence="3" id="KW-1185">Reference proteome</keyword>
<evidence type="ECO:0000256" key="1">
    <source>
        <dbReference type="SAM" id="MobiDB-lite"/>
    </source>
</evidence>
<protein>
    <submittedName>
        <fullName evidence="2">Uncharacterized protein</fullName>
    </submittedName>
</protein>
<evidence type="ECO:0000313" key="3">
    <source>
        <dbReference type="Proteomes" id="UP001151760"/>
    </source>
</evidence>
<gene>
    <name evidence="2" type="ORF">Tco_0992153</name>
</gene>
<proteinExistence type="predicted"/>
<reference evidence="2" key="1">
    <citation type="journal article" date="2022" name="Int. J. Mol. Sci.">
        <title>Draft Genome of Tanacetum Coccineum: Genomic Comparison of Closely Related Tanacetum-Family Plants.</title>
        <authorList>
            <person name="Yamashiro T."/>
            <person name="Shiraishi A."/>
            <person name="Nakayama K."/>
            <person name="Satake H."/>
        </authorList>
    </citation>
    <scope>NUCLEOTIDE SEQUENCE</scope>
</reference>
<feature type="region of interest" description="Disordered" evidence="1">
    <location>
        <begin position="75"/>
        <end position="94"/>
    </location>
</feature>
<dbReference type="Proteomes" id="UP001151760">
    <property type="component" value="Unassembled WGS sequence"/>
</dbReference>
<feature type="compositionally biased region" description="Basic and acidic residues" evidence="1">
    <location>
        <begin position="81"/>
        <end position="94"/>
    </location>
</feature>
<sequence>MEEREKFLHDTIAAQRRFLAEQRAIAIRNRPPTRTKFRSQMMTYLKHVGNKKHSDLKNKTFEEIQALYEKDEKKRLKKKVAKETPKKEDTANTKHRPVDSEIMERKYSLLRFLNKYHHQMETILLFTEPMGTSGHSTISMRVLHIFDRQDLFHMYDLVKRQVERASTSCQLKDLIRIYQQHRLMKSDDVNGDEKGWNVAKKLQSQLSWIVAKDVAVMLKRCAVEDMLLIKMIKKIIKDH</sequence>
<reference evidence="2" key="2">
    <citation type="submission" date="2022-01" db="EMBL/GenBank/DDBJ databases">
        <authorList>
            <person name="Yamashiro T."/>
            <person name="Shiraishi A."/>
            <person name="Satake H."/>
            <person name="Nakayama K."/>
        </authorList>
    </citation>
    <scope>NUCLEOTIDE SEQUENCE</scope>
</reference>
<evidence type="ECO:0000313" key="2">
    <source>
        <dbReference type="EMBL" id="GJT57099.1"/>
    </source>
</evidence>
<name>A0ABQ5F229_9ASTR</name>
<accession>A0ABQ5F229</accession>